<reference evidence="1 2" key="1">
    <citation type="journal article" date="2021" name="Elife">
        <title>Chloroplast acquisition without the gene transfer in kleptoplastic sea slugs, Plakobranchus ocellatus.</title>
        <authorList>
            <person name="Maeda T."/>
            <person name="Takahashi S."/>
            <person name="Yoshida T."/>
            <person name="Shimamura S."/>
            <person name="Takaki Y."/>
            <person name="Nagai Y."/>
            <person name="Toyoda A."/>
            <person name="Suzuki Y."/>
            <person name="Arimoto A."/>
            <person name="Ishii H."/>
            <person name="Satoh N."/>
            <person name="Nishiyama T."/>
            <person name="Hasebe M."/>
            <person name="Maruyama T."/>
            <person name="Minagawa J."/>
            <person name="Obokata J."/>
            <person name="Shigenobu S."/>
        </authorList>
    </citation>
    <scope>NUCLEOTIDE SEQUENCE [LARGE SCALE GENOMIC DNA]</scope>
</reference>
<organism evidence="1 2">
    <name type="scientific">Plakobranchus ocellatus</name>
    <dbReference type="NCBI Taxonomy" id="259542"/>
    <lineage>
        <taxon>Eukaryota</taxon>
        <taxon>Metazoa</taxon>
        <taxon>Spiralia</taxon>
        <taxon>Lophotrochozoa</taxon>
        <taxon>Mollusca</taxon>
        <taxon>Gastropoda</taxon>
        <taxon>Heterobranchia</taxon>
        <taxon>Euthyneura</taxon>
        <taxon>Panpulmonata</taxon>
        <taxon>Sacoglossa</taxon>
        <taxon>Placobranchoidea</taxon>
        <taxon>Plakobranchidae</taxon>
        <taxon>Plakobranchus</taxon>
    </lineage>
</organism>
<evidence type="ECO:0000313" key="2">
    <source>
        <dbReference type="Proteomes" id="UP000735302"/>
    </source>
</evidence>
<comment type="caution">
    <text evidence="1">The sequence shown here is derived from an EMBL/GenBank/DDBJ whole genome shotgun (WGS) entry which is preliminary data.</text>
</comment>
<accession>A0AAV4C6U8</accession>
<dbReference type="Proteomes" id="UP000735302">
    <property type="component" value="Unassembled WGS sequence"/>
</dbReference>
<keyword evidence="2" id="KW-1185">Reference proteome</keyword>
<name>A0AAV4C6U8_9GAST</name>
<dbReference type="EMBL" id="BLXT01005858">
    <property type="protein sequence ID" value="GFO26728.1"/>
    <property type="molecule type" value="Genomic_DNA"/>
</dbReference>
<gene>
    <name evidence="1" type="ORF">PoB_005323300</name>
</gene>
<evidence type="ECO:0000313" key="1">
    <source>
        <dbReference type="EMBL" id="GFO26728.1"/>
    </source>
</evidence>
<dbReference type="AlphaFoldDB" id="A0AAV4C6U8"/>
<sequence>MELELKWDLDERRENAVERMGERNIEDLVETEREMRAGERYKECNIEKRKENGGERLKWEGEWAKWEYNGSCKRDETEKERDAGMGAVLRKLHKKIDHNDVEAAHRVNQAKRADQGRHECEVLSCGREAAESEYTWKICTKNPGHHKFIPAPEFRLDHLPKWGRHSLVLKYVQLVSALTVRLRVAFTSWERPEGYTFYNYRGSDDLQVASGFVQDVYRGHGPCPCPKCKNSLTAAQEWFCVNIETACHVVFDTTEAEATKADAFYDDDSSQNRGRMKTLFGLDTMVQSQDKDFCVLLCATHDKLLGQELLQYKEELDKTLNLKRWREDNLDDYAYFLCLIVSHPHGRAKHITVGETEKFIKDEAFIKVRYSTDTCCGSSGAPVSIVNFSKGNDDLCLYKGRGPHSETLCVEGKTLNMSTSITNGLKLSGPQWCGRMRDKRVPVDVRSDTLSTVPPRPNYFRFI</sequence>
<protein>
    <submittedName>
        <fullName evidence="1">Uncharacterized protein</fullName>
    </submittedName>
</protein>
<proteinExistence type="predicted"/>